<dbReference type="EMBL" id="NHTK01001339">
    <property type="protein sequence ID" value="PPR00013.1"/>
    <property type="molecule type" value="Genomic_DNA"/>
</dbReference>
<dbReference type="InParanoid" id="A0A409YAI6"/>
<gene>
    <name evidence="1" type="ORF">CVT24_009020</name>
</gene>
<proteinExistence type="predicted"/>
<keyword evidence="2" id="KW-1185">Reference proteome</keyword>
<reference evidence="1 2" key="1">
    <citation type="journal article" date="2018" name="Evol. Lett.">
        <title>Horizontal gene cluster transfer increased hallucinogenic mushroom diversity.</title>
        <authorList>
            <person name="Reynolds H.T."/>
            <person name="Vijayakumar V."/>
            <person name="Gluck-Thaler E."/>
            <person name="Korotkin H.B."/>
            <person name="Matheny P.B."/>
            <person name="Slot J.C."/>
        </authorList>
    </citation>
    <scope>NUCLEOTIDE SEQUENCE [LARGE SCALE GENOMIC DNA]</scope>
    <source>
        <strain evidence="1 2">2629</strain>
    </source>
</reference>
<dbReference type="AlphaFoldDB" id="A0A409YAI6"/>
<evidence type="ECO:0008006" key="3">
    <source>
        <dbReference type="Google" id="ProtNLM"/>
    </source>
</evidence>
<dbReference type="STRING" id="181874.A0A409YAI6"/>
<comment type="caution">
    <text evidence="1">The sequence shown here is derived from an EMBL/GenBank/DDBJ whole genome shotgun (WGS) entry which is preliminary data.</text>
</comment>
<accession>A0A409YAI6</accession>
<sequence length="294" mass="32765">MALTPVSESVERGIKEEEITTISVSTAFNPSSHPQPPDTIFRTSDGVWFYGHLKYLIAKSPRAFQTVLGAPLSTSRFRDGPIPIDIPSAEFNIIMHMLYGSSPAAHSPSFETMVQAVDRLPLLDIEPKLYILPNTPLYSQFLSYTPLRPLDIYSMAGHHDLYDLAARCSSQLLSLSLSSITDEQAERMGAIYLKRLLVLHINRIQELRTILMKVPEFHPAVKGCSFTDQKAVSRAWALGSASLIWDAHPDLSTGIIKTSLGQLSEHLTCELCKTALQDRVKEVISRWTSVTRTI</sequence>
<protein>
    <recommendedName>
        <fullName evidence="3">BTB domain-containing protein</fullName>
    </recommendedName>
</protein>
<dbReference type="Proteomes" id="UP000284842">
    <property type="component" value="Unassembled WGS sequence"/>
</dbReference>
<organism evidence="1 2">
    <name type="scientific">Panaeolus cyanescens</name>
    <dbReference type="NCBI Taxonomy" id="181874"/>
    <lineage>
        <taxon>Eukaryota</taxon>
        <taxon>Fungi</taxon>
        <taxon>Dikarya</taxon>
        <taxon>Basidiomycota</taxon>
        <taxon>Agaricomycotina</taxon>
        <taxon>Agaricomycetes</taxon>
        <taxon>Agaricomycetidae</taxon>
        <taxon>Agaricales</taxon>
        <taxon>Agaricineae</taxon>
        <taxon>Galeropsidaceae</taxon>
        <taxon>Panaeolus</taxon>
    </lineage>
</organism>
<name>A0A409YAI6_9AGAR</name>
<evidence type="ECO:0000313" key="1">
    <source>
        <dbReference type="EMBL" id="PPR00013.1"/>
    </source>
</evidence>
<evidence type="ECO:0000313" key="2">
    <source>
        <dbReference type="Proteomes" id="UP000284842"/>
    </source>
</evidence>
<dbReference type="OrthoDB" id="3265815at2759"/>